<sequence>MVKGSRLGCDHPNFGGEISEPIACHSAGVLISGIKNIFFFHKVLEKQGCYNDGSEQALVDELHVLDEHLKQHGPYVNGDNISAVDLSLAPKLFHLIIVLDHFKGWMVPENLTYVHAYVKHNTDRSN</sequence>
<dbReference type="OrthoDB" id="439808at2759"/>
<dbReference type="GO" id="GO:0004364">
    <property type="term" value="F:glutathione transferase activity"/>
    <property type="evidence" value="ECO:0007669"/>
    <property type="project" value="UniProtKB-EC"/>
</dbReference>
<dbReference type="EC" id="2.5.1.18" evidence="1"/>
<dbReference type="Proteomes" id="UP001055439">
    <property type="component" value="Chromosome 10"/>
</dbReference>
<name>A0A9E7EUE5_9LILI</name>
<accession>A0A9E7EUE5</accession>
<dbReference type="PANTHER" id="PTHR44420:SF2">
    <property type="entry name" value="GLUTATHIONE S-TRANSFERASE DHAR2-RELATED"/>
    <property type="match status" value="1"/>
</dbReference>
<evidence type="ECO:0000313" key="5">
    <source>
        <dbReference type="Proteomes" id="UP001055439"/>
    </source>
</evidence>
<dbReference type="AlphaFoldDB" id="A0A9E7EUE5"/>
<dbReference type="PANTHER" id="PTHR44420">
    <property type="entry name" value="GLUTATHIONE S-TRANSFERASE DHAR2-RELATED"/>
    <property type="match status" value="1"/>
</dbReference>
<dbReference type="Pfam" id="PF13410">
    <property type="entry name" value="GST_C_2"/>
    <property type="match status" value="1"/>
</dbReference>
<dbReference type="Gene3D" id="1.20.1050.10">
    <property type="match status" value="1"/>
</dbReference>
<comment type="catalytic activity">
    <reaction evidence="3">
        <text>RX + glutathione = an S-substituted glutathione + a halide anion + H(+)</text>
        <dbReference type="Rhea" id="RHEA:16437"/>
        <dbReference type="ChEBI" id="CHEBI:15378"/>
        <dbReference type="ChEBI" id="CHEBI:16042"/>
        <dbReference type="ChEBI" id="CHEBI:17792"/>
        <dbReference type="ChEBI" id="CHEBI:57925"/>
        <dbReference type="ChEBI" id="CHEBI:90779"/>
        <dbReference type="EC" id="2.5.1.18"/>
    </reaction>
</comment>
<proteinExistence type="predicted"/>
<dbReference type="SUPFAM" id="SSF47616">
    <property type="entry name" value="GST C-terminal domain-like"/>
    <property type="match status" value="1"/>
</dbReference>
<gene>
    <name evidence="4" type="ORF">MUK42_05140</name>
</gene>
<evidence type="ECO:0000256" key="1">
    <source>
        <dbReference type="ARBA" id="ARBA00012452"/>
    </source>
</evidence>
<evidence type="ECO:0000256" key="3">
    <source>
        <dbReference type="ARBA" id="ARBA00047960"/>
    </source>
</evidence>
<evidence type="ECO:0000256" key="2">
    <source>
        <dbReference type="ARBA" id="ARBA00022679"/>
    </source>
</evidence>
<dbReference type="EMBL" id="CP097503">
    <property type="protein sequence ID" value="URD83588.1"/>
    <property type="molecule type" value="Genomic_DNA"/>
</dbReference>
<organism evidence="4 5">
    <name type="scientific">Musa troglodytarum</name>
    <name type="common">fe'i banana</name>
    <dbReference type="NCBI Taxonomy" id="320322"/>
    <lineage>
        <taxon>Eukaryota</taxon>
        <taxon>Viridiplantae</taxon>
        <taxon>Streptophyta</taxon>
        <taxon>Embryophyta</taxon>
        <taxon>Tracheophyta</taxon>
        <taxon>Spermatophyta</taxon>
        <taxon>Magnoliopsida</taxon>
        <taxon>Liliopsida</taxon>
        <taxon>Zingiberales</taxon>
        <taxon>Musaceae</taxon>
        <taxon>Musa</taxon>
    </lineage>
</organism>
<dbReference type="GO" id="GO:0033355">
    <property type="term" value="P:ascorbate glutathione cycle"/>
    <property type="evidence" value="ECO:0007669"/>
    <property type="project" value="InterPro"/>
</dbReference>
<evidence type="ECO:0000313" key="4">
    <source>
        <dbReference type="EMBL" id="URD83588.1"/>
    </source>
</evidence>
<dbReference type="InterPro" id="IPR036282">
    <property type="entry name" value="Glutathione-S-Trfase_C_sf"/>
</dbReference>
<keyword evidence="5" id="KW-1185">Reference proteome</keyword>
<dbReference type="InterPro" id="IPR044627">
    <property type="entry name" value="DHAR1/2/3/4"/>
</dbReference>
<reference evidence="4" key="1">
    <citation type="submission" date="2022-05" db="EMBL/GenBank/DDBJ databases">
        <title>The Musa troglodytarum L. genome provides insights into the mechanism of non-climacteric behaviour and enrichment of carotenoids.</title>
        <authorList>
            <person name="Wang J."/>
        </authorList>
    </citation>
    <scope>NUCLEOTIDE SEQUENCE</scope>
    <source>
        <tissue evidence="4">Leaf</tissue>
    </source>
</reference>
<keyword evidence="2" id="KW-0808">Transferase</keyword>
<dbReference type="GO" id="GO:0045174">
    <property type="term" value="F:glutathione dehydrogenase (ascorbate) activity"/>
    <property type="evidence" value="ECO:0007669"/>
    <property type="project" value="InterPro"/>
</dbReference>
<protein>
    <recommendedName>
        <fullName evidence="1">glutathione transferase</fullName>
        <ecNumber evidence="1">2.5.1.18</ecNumber>
    </recommendedName>
</protein>